<dbReference type="PANTHER" id="PTHR11017">
    <property type="entry name" value="LEUCINE-RICH REPEAT-CONTAINING PROTEIN"/>
    <property type="match status" value="1"/>
</dbReference>
<dbReference type="InterPro" id="IPR011713">
    <property type="entry name" value="Leu-rich_rpt_3"/>
</dbReference>
<feature type="region of interest" description="Disordered" evidence="3">
    <location>
        <begin position="1"/>
        <end position="40"/>
    </location>
</feature>
<feature type="region of interest" description="Disordered" evidence="3">
    <location>
        <begin position="54"/>
        <end position="75"/>
    </location>
</feature>
<keyword evidence="1" id="KW-0433">Leucine-rich repeat</keyword>
<evidence type="ECO:0000259" key="4">
    <source>
        <dbReference type="Pfam" id="PF20160"/>
    </source>
</evidence>
<evidence type="ECO:0000256" key="2">
    <source>
        <dbReference type="ARBA" id="ARBA00022737"/>
    </source>
</evidence>
<evidence type="ECO:0000313" key="6">
    <source>
        <dbReference type="Proteomes" id="UP001168877"/>
    </source>
</evidence>
<dbReference type="SUPFAM" id="SSF52058">
    <property type="entry name" value="L domain-like"/>
    <property type="match status" value="1"/>
</dbReference>
<gene>
    <name evidence="5" type="ORF">LWI29_017357</name>
</gene>
<keyword evidence="6" id="KW-1185">Reference proteome</keyword>
<name>A0AA39RQA6_ACESA</name>
<sequence length="621" mass="71636">MATIQSLFLRPPKRRQPLPDDGRPQETRRVSRTKTNRSANRIWYEMKKKKNVRSMPKTCRLEDRTSSDGSRTIDLHQGAGRSQTTWFVSSNRTGFVQKPIDPVVTQGTEAVEGIFLNMSTIQNTNLKLDSQVFEKMHNVRFLKFYRWVNYRPVLPCGLKYLPDELSYLHWVGYCSRVLPSNFSLENLIELNLSYSEVERLWEGKKHAPKLKRLILSYSWYLTRIPDLSDSPCLEVINLKDCRRLLDISLSIQDIGCLSSLERLELDGNDFGSLPKSMKQLSMLTELYVNDCNELQSLTELPPNLGYLEAMNCEQLQIPPDASEFAQVVAERCRNGVPYLHCIYMNSSKLNQKALSNILAESLQIIQHRATAEKQYKKVIDLVMCYPGSEMPDWFHNQMEIPLHNWYNRKFLGLALCAVVDFKGYGCEDYYYMTLPYKCHIKTNHGTPFELDGSLLLCTYREYYNGRSINSDHVVLGYHDCSHLELLKDGFTDCTVVFGPPCFGETYEVKHCGVYPIFAESYVTQPCIALDKPSATNQDLREAMNEEYHAANSCFVPALFGHAVDDDFIIPHHSDSIFEAYVMSVNPNEKLWRFSDHKDCIHTRINSQNKRHLIIDLKDVLS</sequence>
<dbReference type="AlphaFoldDB" id="A0AA39RQA6"/>
<organism evidence="5 6">
    <name type="scientific">Acer saccharum</name>
    <name type="common">Sugar maple</name>
    <dbReference type="NCBI Taxonomy" id="4024"/>
    <lineage>
        <taxon>Eukaryota</taxon>
        <taxon>Viridiplantae</taxon>
        <taxon>Streptophyta</taxon>
        <taxon>Embryophyta</taxon>
        <taxon>Tracheophyta</taxon>
        <taxon>Spermatophyta</taxon>
        <taxon>Magnoliopsida</taxon>
        <taxon>eudicotyledons</taxon>
        <taxon>Gunneridae</taxon>
        <taxon>Pentapetalae</taxon>
        <taxon>rosids</taxon>
        <taxon>malvids</taxon>
        <taxon>Sapindales</taxon>
        <taxon>Sapindaceae</taxon>
        <taxon>Hippocastanoideae</taxon>
        <taxon>Acereae</taxon>
        <taxon>Acer</taxon>
    </lineage>
</organism>
<dbReference type="Gene3D" id="3.80.10.10">
    <property type="entry name" value="Ribonuclease Inhibitor"/>
    <property type="match status" value="1"/>
</dbReference>
<feature type="domain" description="C-JID" evidence="4">
    <location>
        <begin position="386"/>
        <end position="456"/>
    </location>
</feature>
<dbReference type="InterPro" id="IPR044974">
    <property type="entry name" value="Disease_R_plants"/>
</dbReference>
<keyword evidence="2" id="KW-0677">Repeat</keyword>
<comment type="caution">
    <text evidence="5">The sequence shown here is derived from an EMBL/GenBank/DDBJ whole genome shotgun (WGS) entry which is preliminary data.</text>
</comment>
<reference evidence="5" key="1">
    <citation type="journal article" date="2022" name="Plant J.">
        <title>Strategies of tolerance reflected in two North American maple genomes.</title>
        <authorList>
            <person name="McEvoy S.L."/>
            <person name="Sezen U.U."/>
            <person name="Trouern-Trend A."/>
            <person name="McMahon S.M."/>
            <person name="Schaberg P.G."/>
            <person name="Yang J."/>
            <person name="Wegrzyn J.L."/>
            <person name="Swenson N.G."/>
        </authorList>
    </citation>
    <scope>NUCLEOTIDE SEQUENCE</scope>
    <source>
        <strain evidence="5">NS2018</strain>
    </source>
</reference>
<feature type="compositionally biased region" description="Basic and acidic residues" evidence="3">
    <location>
        <begin position="59"/>
        <end position="74"/>
    </location>
</feature>
<dbReference type="Pfam" id="PF20160">
    <property type="entry name" value="C-JID"/>
    <property type="match status" value="1"/>
</dbReference>
<evidence type="ECO:0000256" key="1">
    <source>
        <dbReference type="ARBA" id="ARBA00022614"/>
    </source>
</evidence>
<evidence type="ECO:0000256" key="3">
    <source>
        <dbReference type="SAM" id="MobiDB-lite"/>
    </source>
</evidence>
<protein>
    <recommendedName>
        <fullName evidence="4">C-JID domain-containing protein</fullName>
    </recommendedName>
</protein>
<dbReference type="Pfam" id="PF07725">
    <property type="entry name" value="LRR_3"/>
    <property type="match status" value="1"/>
</dbReference>
<dbReference type="PANTHER" id="PTHR11017:SF574">
    <property type="entry name" value="ADP-RIBOSYL CYCLASE_CYCLIC ADP-RIBOSE HYDROLASE"/>
    <property type="match status" value="1"/>
</dbReference>
<feature type="compositionally biased region" description="Basic and acidic residues" evidence="3">
    <location>
        <begin position="17"/>
        <end position="29"/>
    </location>
</feature>
<reference evidence="5" key="2">
    <citation type="submission" date="2023-06" db="EMBL/GenBank/DDBJ databases">
        <authorList>
            <person name="Swenson N.G."/>
            <person name="Wegrzyn J.L."/>
            <person name="Mcevoy S.L."/>
        </authorList>
    </citation>
    <scope>NUCLEOTIDE SEQUENCE</scope>
    <source>
        <strain evidence="5">NS2018</strain>
        <tissue evidence="5">Leaf</tissue>
    </source>
</reference>
<dbReference type="Proteomes" id="UP001168877">
    <property type="component" value="Unassembled WGS sequence"/>
</dbReference>
<dbReference type="InterPro" id="IPR045344">
    <property type="entry name" value="C-JID"/>
</dbReference>
<proteinExistence type="predicted"/>
<dbReference type="InterPro" id="IPR032675">
    <property type="entry name" value="LRR_dom_sf"/>
</dbReference>
<dbReference type="EMBL" id="JAUESC010000385">
    <property type="protein sequence ID" value="KAK0578858.1"/>
    <property type="molecule type" value="Genomic_DNA"/>
</dbReference>
<accession>A0AA39RQA6</accession>
<evidence type="ECO:0000313" key="5">
    <source>
        <dbReference type="EMBL" id="KAK0578858.1"/>
    </source>
</evidence>
<dbReference type="GO" id="GO:0006952">
    <property type="term" value="P:defense response"/>
    <property type="evidence" value="ECO:0007669"/>
    <property type="project" value="InterPro"/>
</dbReference>